<sequence length="71" mass="8275">MTKPNFDAMSEAELRTYVYEHRDDQEAFYAFVDRLTAKPPSATYPASMTPEEIHKAVLDIIQQKQRRRSPS</sequence>
<protein>
    <submittedName>
        <fullName evidence="1">Uncharacterized protein</fullName>
    </submittedName>
</protein>
<dbReference type="InterPro" id="IPR054053">
    <property type="entry name" value="DUF6887"/>
</dbReference>
<evidence type="ECO:0000313" key="2">
    <source>
        <dbReference type="Proteomes" id="UP001199525"/>
    </source>
</evidence>
<evidence type="ECO:0000313" key="1">
    <source>
        <dbReference type="EMBL" id="MCC5600973.1"/>
    </source>
</evidence>
<reference evidence="1 2" key="1">
    <citation type="journal article" date="2021" name="Microorganisms">
        <title>Genome Evolution of Filamentous Cyanobacterium Nostoc Species: From Facultative Symbiosis to Free Living.</title>
        <authorList>
            <person name="Huo D."/>
            <person name="Li H."/>
            <person name="Cai F."/>
            <person name="Guo X."/>
            <person name="Qiao Z."/>
            <person name="Wang W."/>
            <person name="Yu G."/>
            <person name="Li R."/>
        </authorList>
    </citation>
    <scope>NUCLEOTIDE SEQUENCE [LARGE SCALE GENOMIC DNA]</scope>
    <source>
        <strain evidence="1 2">CHAB 5714</strain>
    </source>
</reference>
<proteinExistence type="predicted"/>
<dbReference type="Pfam" id="PF21826">
    <property type="entry name" value="DUF6887"/>
    <property type="match status" value="1"/>
</dbReference>
<name>A0ABS8IB30_9NOSO</name>
<dbReference type="RefSeq" id="WP_229486026.1">
    <property type="nucleotide sequence ID" value="NZ_JAIVFQ010000024.1"/>
</dbReference>
<gene>
    <name evidence="1" type="ORF">LC586_17605</name>
</gene>
<dbReference type="EMBL" id="JAIVFQ010000024">
    <property type="protein sequence ID" value="MCC5600973.1"/>
    <property type="molecule type" value="Genomic_DNA"/>
</dbReference>
<organism evidence="1 2">
    <name type="scientific">Nostoc favosum CHAB5714</name>
    <dbReference type="NCBI Taxonomy" id="2780399"/>
    <lineage>
        <taxon>Bacteria</taxon>
        <taxon>Bacillati</taxon>
        <taxon>Cyanobacteriota</taxon>
        <taxon>Cyanophyceae</taxon>
        <taxon>Nostocales</taxon>
        <taxon>Nostocaceae</taxon>
        <taxon>Nostoc</taxon>
        <taxon>Nostoc favosum</taxon>
    </lineage>
</organism>
<keyword evidence="2" id="KW-1185">Reference proteome</keyword>
<dbReference type="Proteomes" id="UP001199525">
    <property type="component" value="Unassembled WGS sequence"/>
</dbReference>
<comment type="caution">
    <text evidence="1">The sequence shown here is derived from an EMBL/GenBank/DDBJ whole genome shotgun (WGS) entry which is preliminary data.</text>
</comment>
<accession>A0ABS8IB30</accession>